<dbReference type="GO" id="GO:0016757">
    <property type="term" value="F:glycosyltransferase activity"/>
    <property type="evidence" value="ECO:0007669"/>
    <property type="project" value="UniProtKB-ARBA"/>
</dbReference>
<dbReference type="SUPFAM" id="SSF53756">
    <property type="entry name" value="UDP-Glycosyltransferase/glycogen phosphorylase"/>
    <property type="match status" value="1"/>
</dbReference>
<name>A0AA37TM91_9HYPH</name>
<reference evidence="3" key="1">
    <citation type="journal article" date="2019" name="Int. J. Syst. Evol. Microbiol.">
        <title>The Global Catalogue of Microorganisms (GCM) 10K type strain sequencing project: providing services to taxonomists for standard genome sequencing and annotation.</title>
        <authorList>
            <consortium name="The Broad Institute Genomics Platform"/>
            <consortium name="The Broad Institute Genome Sequencing Center for Infectious Disease"/>
            <person name="Wu L."/>
            <person name="Ma J."/>
        </authorList>
    </citation>
    <scope>NUCLEOTIDE SEQUENCE [LARGE SCALE GENOMIC DNA]</scope>
    <source>
        <strain evidence="3">NBRC 103632</strain>
    </source>
</reference>
<dbReference type="Gene3D" id="3.40.50.2000">
    <property type="entry name" value="Glycogen Phosphorylase B"/>
    <property type="match status" value="2"/>
</dbReference>
<dbReference type="AlphaFoldDB" id="A0AA37TM91"/>
<evidence type="ECO:0000259" key="1">
    <source>
        <dbReference type="Pfam" id="PF13439"/>
    </source>
</evidence>
<dbReference type="Proteomes" id="UP001157440">
    <property type="component" value="Unassembled WGS sequence"/>
</dbReference>
<organism evidence="2 3">
    <name type="scientific">Methylobacterium tardum</name>
    <dbReference type="NCBI Taxonomy" id="374432"/>
    <lineage>
        <taxon>Bacteria</taxon>
        <taxon>Pseudomonadati</taxon>
        <taxon>Pseudomonadota</taxon>
        <taxon>Alphaproteobacteria</taxon>
        <taxon>Hyphomicrobiales</taxon>
        <taxon>Methylobacteriaceae</taxon>
        <taxon>Methylobacterium</taxon>
    </lineage>
</organism>
<dbReference type="InterPro" id="IPR028098">
    <property type="entry name" value="Glyco_trans_4-like_N"/>
</dbReference>
<evidence type="ECO:0000313" key="3">
    <source>
        <dbReference type="Proteomes" id="UP001157440"/>
    </source>
</evidence>
<dbReference type="Pfam" id="PF13439">
    <property type="entry name" value="Glyco_transf_4"/>
    <property type="match status" value="1"/>
</dbReference>
<dbReference type="EMBL" id="BSPL01000020">
    <property type="protein sequence ID" value="GLS72151.1"/>
    <property type="molecule type" value="Genomic_DNA"/>
</dbReference>
<keyword evidence="3" id="KW-1185">Reference proteome</keyword>
<evidence type="ECO:0000313" key="2">
    <source>
        <dbReference type="EMBL" id="GLS72151.1"/>
    </source>
</evidence>
<gene>
    <name evidence="2" type="ORF">GCM10007890_41640</name>
</gene>
<dbReference type="Pfam" id="PF13692">
    <property type="entry name" value="Glyco_trans_1_4"/>
    <property type="match status" value="1"/>
</dbReference>
<accession>A0AA37TM91</accession>
<dbReference type="RefSeq" id="WP_238198699.1">
    <property type="nucleotide sequence ID" value="NZ_BPQZ01000026.1"/>
</dbReference>
<proteinExistence type="predicted"/>
<dbReference type="PANTHER" id="PTHR12526">
    <property type="entry name" value="GLYCOSYLTRANSFERASE"/>
    <property type="match status" value="1"/>
</dbReference>
<feature type="domain" description="Glycosyltransferase subfamily 4-like N-terminal" evidence="1">
    <location>
        <begin position="21"/>
        <end position="133"/>
    </location>
</feature>
<keyword evidence="2" id="KW-0808">Transferase</keyword>
<protein>
    <submittedName>
        <fullName evidence="2">Glycosyl transferase family 1</fullName>
    </submittedName>
</protein>
<comment type="caution">
    <text evidence="2">The sequence shown here is derived from an EMBL/GenBank/DDBJ whole genome shotgun (WGS) entry which is preliminary data.</text>
</comment>
<sequence length="343" mass="36237">MSLTVVSVAYPFAPVTADPAGGAEQVLAQLDRALVRAGHRARVIAAAGSCTAGTLTPLPAPAGEITEAHRTAVYERLHALLAGIVRTHAADLIHLHGLDFDRYLPPPGVPVLATLHLPIDWYDPGALRPGRPGTWLNPVSPDQARRAPPDVALLPPIPNGVDTEAYRPGPAKEAYALVLGRVAPEKGFHDALDAARMAGAPLIAAGRVFPYAAHRRYFETAIAPRLDTLRRWVGPVEGAEKRRLLAQARCVLIPSTAPETSSLVAMEALASGTPVIAFRAGALPEIVTHGTTGLIVDTVAQMAEAIRTVGAIDPAACRQAACVRFALRHTTDAYLDLYARLAA</sequence>